<dbReference type="SUPFAM" id="SSF53254">
    <property type="entry name" value="Phosphoglycerate mutase-like"/>
    <property type="match status" value="1"/>
</dbReference>
<dbReference type="CDD" id="cd07067">
    <property type="entry name" value="HP_PGM_like"/>
    <property type="match status" value="1"/>
</dbReference>
<dbReference type="KEGG" id="fam:OYT1_ch0206"/>
<evidence type="ECO:0000313" key="3">
    <source>
        <dbReference type="Proteomes" id="UP000033070"/>
    </source>
</evidence>
<dbReference type="InterPro" id="IPR013078">
    <property type="entry name" value="His_Pase_superF_clade-1"/>
</dbReference>
<sequence length="193" mass="21023">MFQRLLISMILMFSAGLAQAGGGLDIYFVRHAQTLANAKGVTNTHNSSTFSDTGLAQIEALTAALKNYRFDAIMVSPTERTQQTLRPYLEQTGQSAETWQEITECCWQHDPSNAAYVAGAAQVSKAADMIRQRYGNSGKTILVVAHYHSGQVLLADLLGVDRESLPGLENAHITHLKQDASGKFSIVTINVEP</sequence>
<dbReference type="RefSeq" id="WP_062625758.1">
    <property type="nucleotide sequence ID" value="NZ_AP018738.1"/>
</dbReference>
<dbReference type="InterPro" id="IPR029033">
    <property type="entry name" value="His_PPase_superfam"/>
</dbReference>
<dbReference type="Proteomes" id="UP000033070">
    <property type="component" value="Chromosome"/>
</dbReference>
<feature type="signal peptide" evidence="1">
    <location>
        <begin position="1"/>
        <end position="20"/>
    </location>
</feature>
<dbReference type="PANTHER" id="PTHR48100">
    <property type="entry name" value="BROAD-SPECIFICITY PHOSPHATASE YOR283W-RELATED"/>
    <property type="match status" value="1"/>
</dbReference>
<dbReference type="PANTHER" id="PTHR48100:SF62">
    <property type="entry name" value="GLUCOSYL-3-PHOSPHOGLYCERATE PHOSPHATASE"/>
    <property type="match status" value="1"/>
</dbReference>
<keyword evidence="1" id="KW-0732">Signal</keyword>
<evidence type="ECO:0000256" key="1">
    <source>
        <dbReference type="SAM" id="SignalP"/>
    </source>
</evidence>
<dbReference type="Gene3D" id="3.40.50.1240">
    <property type="entry name" value="Phosphoglycerate mutase-like"/>
    <property type="match status" value="2"/>
</dbReference>
<gene>
    <name evidence="2" type="ORF">OYT1_ch0206</name>
</gene>
<keyword evidence="3" id="KW-1185">Reference proteome</keyword>
<dbReference type="GO" id="GO:0016791">
    <property type="term" value="F:phosphatase activity"/>
    <property type="evidence" value="ECO:0007669"/>
    <property type="project" value="TreeGrafter"/>
</dbReference>
<dbReference type="EMBL" id="AP018738">
    <property type="protein sequence ID" value="BBE49781.1"/>
    <property type="molecule type" value="Genomic_DNA"/>
</dbReference>
<dbReference type="AlphaFoldDB" id="A0A2Z6G8I2"/>
<feature type="chain" id="PRO_5017474852" description="Histidine phosphatase family protein" evidence="1">
    <location>
        <begin position="21"/>
        <end position="193"/>
    </location>
</feature>
<organism evidence="2 3">
    <name type="scientific">Ferriphaselus amnicola</name>
    <dbReference type="NCBI Taxonomy" id="1188319"/>
    <lineage>
        <taxon>Bacteria</taxon>
        <taxon>Pseudomonadati</taxon>
        <taxon>Pseudomonadota</taxon>
        <taxon>Betaproteobacteria</taxon>
        <taxon>Nitrosomonadales</taxon>
        <taxon>Gallionellaceae</taxon>
        <taxon>Ferriphaselus</taxon>
    </lineage>
</organism>
<accession>A0A2Z6G8I2</accession>
<proteinExistence type="predicted"/>
<evidence type="ECO:0000313" key="2">
    <source>
        <dbReference type="EMBL" id="BBE49781.1"/>
    </source>
</evidence>
<dbReference type="GO" id="GO:0005737">
    <property type="term" value="C:cytoplasm"/>
    <property type="evidence" value="ECO:0007669"/>
    <property type="project" value="TreeGrafter"/>
</dbReference>
<name>A0A2Z6G8I2_9PROT</name>
<dbReference type="InterPro" id="IPR050275">
    <property type="entry name" value="PGM_Phosphatase"/>
</dbReference>
<evidence type="ECO:0008006" key="4">
    <source>
        <dbReference type="Google" id="ProtNLM"/>
    </source>
</evidence>
<dbReference type="STRING" id="1188319.OYT1_00547"/>
<protein>
    <recommendedName>
        <fullName evidence="4">Histidine phosphatase family protein</fullName>
    </recommendedName>
</protein>
<reference evidence="2 3" key="1">
    <citation type="submission" date="2018-06" db="EMBL/GenBank/DDBJ databases">
        <title>OYT1 Genome Sequencing.</title>
        <authorList>
            <person name="Kato S."/>
            <person name="Itoh T."/>
            <person name="Ohkuma M."/>
        </authorList>
    </citation>
    <scope>NUCLEOTIDE SEQUENCE [LARGE SCALE GENOMIC DNA]</scope>
    <source>
        <strain evidence="2 3">OYT1</strain>
    </source>
</reference>
<dbReference type="SMART" id="SM00855">
    <property type="entry name" value="PGAM"/>
    <property type="match status" value="1"/>
</dbReference>
<dbReference type="Pfam" id="PF00300">
    <property type="entry name" value="His_Phos_1"/>
    <property type="match status" value="2"/>
</dbReference>